<dbReference type="AlphaFoldDB" id="A0A841ECB4"/>
<dbReference type="GO" id="GO:0016020">
    <property type="term" value="C:membrane"/>
    <property type="evidence" value="ECO:0007669"/>
    <property type="project" value="UniProtKB-SubCell"/>
</dbReference>
<dbReference type="PANTHER" id="PTHR30238">
    <property type="entry name" value="MEMBRANE BOUND PREDICTED REDOX MODULATOR"/>
    <property type="match status" value="1"/>
</dbReference>
<keyword evidence="4 7" id="KW-1133">Transmembrane helix</keyword>
<name>A0A841ECB4_9ACTN</name>
<evidence type="ECO:0000256" key="6">
    <source>
        <dbReference type="SAM" id="MobiDB-lite"/>
    </source>
</evidence>
<dbReference type="InterPro" id="IPR005496">
    <property type="entry name" value="Integral_membrane_TerC"/>
</dbReference>
<dbReference type="PANTHER" id="PTHR30238:SF0">
    <property type="entry name" value="THYLAKOID MEMBRANE PROTEIN TERC, CHLOROPLASTIC"/>
    <property type="match status" value="1"/>
</dbReference>
<protein>
    <submittedName>
        <fullName evidence="8">Tellurite resistance protein TerC</fullName>
    </submittedName>
</protein>
<feature type="transmembrane region" description="Helical" evidence="7">
    <location>
        <begin position="109"/>
        <end position="132"/>
    </location>
</feature>
<evidence type="ECO:0000256" key="5">
    <source>
        <dbReference type="ARBA" id="ARBA00023136"/>
    </source>
</evidence>
<keyword evidence="3 7" id="KW-0812">Transmembrane</keyword>
<feature type="transmembrane region" description="Helical" evidence="7">
    <location>
        <begin position="6"/>
        <end position="25"/>
    </location>
</feature>
<organism evidence="8 9">
    <name type="scientific">Streptomonospora salina</name>
    <dbReference type="NCBI Taxonomy" id="104205"/>
    <lineage>
        <taxon>Bacteria</taxon>
        <taxon>Bacillati</taxon>
        <taxon>Actinomycetota</taxon>
        <taxon>Actinomycetes</taxon>
        <taxon>Streptosporangiales</taxon>
        <taxon>Nocardiopsidaceae</taxon>
        <taxon>Streptomonospora</taxon>
    </lineage>
</organism>
<dbReference type="RefSeq" id="WP_184638172.1">
    <property type="nucleotide sequence ID" value="NZ_BAABKT010000038.1"/>
</dbReference>
<accession>A0A841ECB4</accession>
<feature type="transmembrane region" description="Helical" evidence="7">
    <location>
        <begin position="261"/>
        <end position="284"/>
    </location>
</feature>
<keyword evidence="5 7" id="KW-0472">Membrane</keyword>
<reference evidence="8 9" key="1">
    <citation type="submission" date="2020-08" db="EMBL/GenBank/DDBJ databases">
        <title>Sequencing the genomes of 1000 actinobacteria strains.</title>
        <authorList>
            <person name="Klenk H.-P."/>
        </authorList>
    </citation>
    <scope>NUCLEOTIDE SEQUENCE [LARGE SCALE GENOMIC DNA]</scope>
    <source>
        <strain evidence="8 9">DSM 44593</strain>
    </source>
</reference>
<evidence type="ECO:0000256" key="7">
    <source>
        <dbReference type="SAM" id="Phobius"/>
    </source>
</evidence>
<feature type="transmembrane region" description="Helical" evidence="7">
    <location>
        <begin position="138"/>
        <end position="155"/>
    </location>
</feature>
<evidence type="ECO:0000313" key="9">
    <source>
        <dbReference type="Proteomes" id="UP000578077"/>
    </source>
</evidence>
<feature type="transmembrane region" description="Helical" evidence="7">
    <location>
        <begin position="296"/>
        <end position="316"/>
    </location>
</feature>
<dbReference type="EMBL" id="JACHLY010000001">
    <property type="protein sequence ID" value="MBB6000626.1"/>
    <property type="molecule type" value="Genomic_DNA"/>
</dbReference>
<dbReference type="Proteomes" id="UP000578077">
    <property type="component" value="Unassembled WGS sequence"/>
</dbReference>
<comment type="caution">
    <text evidence="8">The sequence shown here is derived from an EMBL/GenBank/DDBJ whole genome shotgun (WGS) entry which is preliminary data.</text>
</comment>
<feature type="transmembrane region" description="Helical" evidence="7">
    <location>
        <begin position="45"/>
        <end position="65"/>
    </location>
</feature>
<comment type="subcellular location">
    <subcellularLocation>
        <location evidence="1">Membrane</location>
        <topology evidence="1">Multi-pass membrane protein</topology>
    </subcellularLocation>
</comment>
<evidence type="ECO:0000256" key="4">
    <source>
        <dbReference type="ARBA" id="ARBA00022989"/>
    </source>
</evidence>
<feature type="region of interest" description="Disordered" evidence="6">
    <location>
        <begin position="321"/>
        <end position="347"/>
    </location>
</feature>
<feature type="transmembrane region" description="Helical" evidence="7">
    <location>
        <begin position="233"/>
        <end position="254"/>
    </location>
</feature>
<keyword evidence="9" id="KW-1185">Reference proteome</keyword>
<gene>
    <name evidence="8" type="ORF">HNR25_004377</name>
</gene>
<proteinExistence type="inferred from homology"/>
<dbReference type="NCBIfam" id="TIGR03718">
    <property type="entry name" value="R_switched_Alx"/>
    <property type="match status" value="1"/>
</dbReference>
<feature type="transmembrane region" description="Helical" evidence="7">
    <location>
        <begin position="85"/>
        <end position="102"/>
    </location>
</feature>
<feature type="transmembrane region" description="Helical" evidence="7">
    <location>
        <begin position="205"/>
        <end position="227"/>
    </location>
</feature>
<sequence>MDIPLWIWLTTIGAMVAVLAVDLAIVDHPWSKKSGPREFGMKQAAWWAVFYIGIAVAFGLGVWYFGGTAVAGEYFAGFLTEKSLSVDNLFVFYLIMTAFAVPKRYQHEVLLVGIVIALVMRGAFIAVGAQMINAFSEVFYAFGALLIYTAVKIVRDHIKGTDDEKDFSDSFAVRTVRRFWPVTEEYHGARLTVVQHGRRYVTPMLMVIVAIGVTDLMFAVDSIPAIFGLTQDPYLVFTANAFALLGLRQLYFLLAGLMDRLAYISWGLAAVMVFIGVKMVLHALHENHVPVPEIGIGLSLGVIIGVMTVTVVASLLRFRGGGRADESSGGSGESGESGELASDAPAE</sequence>
<evidence type="ECO:0000313" key="8">
    <source>
        <dbReference type="EMBL" id="MBB6000626.1"/>
    </source>
</evidence>
<evidence type="ECO:0000256" key="2">
    <source>
        <dbReference type="ARBA" id="ARBA00007511"/>
    </source>
</evidence>
<evidence type="ECO:0000256" key="3">
    <source>
        <dbReference type="ARBA" id="ARBA00022692"/>
    </source>
</evidence>
<comment type="similarity">
    <text evidence="2">Belongs to the TerC family.</text>
</comment>
<evidence type="ECO:0000256" key="1">
    <source>
        <dbReference type="ARBA" id="ARBA00004141"/>
    </source>
</evidence>
<dbReference type="InterPro" id="IPR022369">
    <property type="entry name" value="Integral_membrane_TerC_rswitch"/>
</dbReference>
<dbReference type="Pfam" id="PF03741">
    <property type="entry name" value="TerC"/>
    <property type="match status" value="1"/>
</dbReference>